<proteinExistence type="predicted"/>
<dbReference type="AlphaFoldDB" id="A0A5B0KMW2"/>
<accession>A0A5B0KMW2</accession>
<dbReference type="RefSeq" id="WP_176025419.1">
    <property type="nucleotide sequence ID" value="NZ_VEWN01000017.1"/>
</dbReference>
<dbReference type="InterPro" id="IPR007358">
    <property type="entry name" value="Nucleoid_associated_NdpA"/>
</dbReference>
<sequence length="351" mass="38989">MAFLTPEHVDALDISRMIFHVVGPKDSDLVLMEEIDPRNHRAFFLERVKSTLSGNLFHFNGASVVRDSLAAIAADPVEFVPRSKALAQAFHIGHAGNTSRGVFLLLALKAGDESLWSLIKYDHETVLAYVKHEANGVILPDLSELQDTFVQSREALQKSAIVRLNGNGGDICVRDRSKPSDISNYFRAFLGADRKHTPGDLTLKVISAARMAAERNKAELGVEAMKAFNRNLYQTVQNQDAFDPENPERFISGLFGALPQEAKFRTDFAKELERQRIHTENFDFDKAVVPRPSKRRIMTEEGIQVVFNAEDAGKVVRGRANGQEIITITTNRITVDDDYPETVGGRRGAAG</sequence>
<evidence type="ECO:0000313" key="2">
    <source>
        <dbReference type="Proteomes" id="UP000325333"/>
    </source>
</evidence>
<dbReference type="Proteomes" id="UP000325333">
    <property type="component" value="Unassembled WGS sequence"/>
</dbReference>
<comment type="caution">
    <text evidence="1">The sequence shown here is derived from an EMBL/GenBank/DDBJ whole genome shotgun (WGS) entry which is preliminary data.</text>
</comment>
<protein>
    <recommendedName>
        <fullName evidence="3">Nucleoid-associated protein</fullName>
    </recommendedName>
</protein>
<gene>
    <name evidence="1" type="ORF">FH063_003082</name>
</gene>
<dbReference type="GO" id="GO:0009295">
    <property type="term" value="C:nucleoid"/>
    <property type="evidence" value="ECO:0007669"/>
    <property type="project" value="InterPro"/>
</dbReference>
<reference evidence="1 2" key="1">
    <citation type="submission" date="2019-07" db="EMBL/GenBank/DDBJ databases">
        <title>Genome sequencing of the stress-tolerant strain Azospirillum brasilense Az19.</title>
        <authorList>
            <person name="Maroniche G.A."/>
            <person name="Garcia J.E."/>
            <person name="Pagnussat L."/>
            <person name="Amenta M."/>
            <person name="Creus C.M."/>
        </authorList>
    </citation>
    <scope>NUCLEOTIDE SEQUENCE [LARGE SCALE GENOMIC DNA]</scope>
    <source>
        <strain evidence="1 2">Az19</strain>
    </source>
</reference>
<organism evidence="1 2">
    <name type="scientific">Azospirillum argentinense</name>
    <dbReference type="NCBI Taxonomy" id="2970906"/>
    <lineage>
        <taxon>Bacteria</taxon>
        <taxon>Pseudomonadati</taxon>
        <taxon>Pseudomonadota</taxon>
        <taxon>Alphaproteobacteria</taxon>
        <taxon>Rhodospirillales</taxon>
        <taxon>Azospirillaceae</taxon>
        <taxon>Azospirillum</taxon>
    </lineage>
</organism>
<name>A0A5B0KMW2_9PROT</name>
<dbReference type="EMBL" id="VEWN01000017">
    <property type="protein sequence ID" value="KAA1053163.1"/>
    <property type="molecule type" value="Genomic_DNA"/>
</dbReference>
<evidence type="ECO:0000313" key="1">
    <source>
        <dbReference type="EMBL" id="KAA1053163.1"/>
    </source>
</evidence>
<dbReference type="Pfam" id="PF04245">
    <property type="entry name" value="NA37"/>
    <property type="match status" value="1"/>
</dbReference>
<evidence type="ECO:0008006" key="3">
    <source>
        <dbReference type="Google" id="ProtNLM"/>
    </source>
</evidence>